<dbReference type="AlphaFoldDB" id="A0A1Q6A2C5"/>
<evidence type="ECO:0000313" key="1">
    <source>
        <dbReference type="EMBL" id="OKS88159.1"/>
    </source>
</evidence>
<evidence type="ECO:0000313" key="2">
    <source>
        <dbReference type="Proteomes" id="UP000186720"/>
    </source>
</evidence>
<keyword evidence="2" id="KW-1185">Reference proteome</keyword>
<gene>
    <name evidence="1" type="ORF">RG47T_3623</name>
</gene>
<name>A0A1Q6A2C5_9SPHI</name>
<reference evidence="1 2" key="1">
    <citation type="submission" date="2016-11" db="EMBL/GenBank/DDBJ databases">
        <title>Whole Genome Sequencing of Mucilaginibacter polytrichastri RG4-7(T) isolated from the moss sample.</title>
        <authorList>
            <person name="Li Y."/>
        </authorList>
    </citation>
    <scope>NUCLEOTIDE SEQUENCE [LARGE SCALE GENOMIC DNA]</scope>
    <source>
        <strain evidence="1 2">RG4-7</strain>
    </source>
</reference>
<protein>
    <submittedName>
        <fullName evidence="1">Uncharacterized protein</fullName>
    </submittedName>
</protein>
<comment type="caution">
    <text evidence="1">The sequence shown here is derived from an EMBL/GenBank/DDBJ whole genome shotgun (WGS) entry which is preliminary data.</text>
</comment>
<sequence length="41" mass="4496">MSVNALNINTVLRAFLFIVPMFINNAPAVQAGALQSLFIYL</sequence>
<accession>A0A1Q6A2C5</accession>
<dbReference type="Proteomes" id="UP000186720">
    <property type="component" value="Unassembled WGS sequence"/>
</dbReference>
<proteinExistence type="predicted"/>
<dbReference type="EMBL" id="MPPL01000001">
    <property type="protein sequence ID" value="OKS88159.1"/>
    <property type="molecule type" value="Genomic_DNA"/>
</dbReference>
<organism evidence="1 2">
    <name type="scientific">Mucilaginibacter polytrichastri</name>
    <dbReference type="NCBI Taxonomy" id="1302689"/>
    <lineage>
        <taxon>Bacteria</taxon>
        <taxon>Pseudomonadati</taxon>
        <taxon>Bacteroidota</taxon>
        <taxon>Sphingobacteriia</taxon>
        <taxon>Sphingobacteriales</taxon>
        <taxon>Sphingobacteriaceae</taxon>
        <taxon>Mucilaginibacter</taxon>
    </lineage>
</organism>